<dbReference type="RefSeq" id="WP_206963354.1">
    <property type="nucleotide sequence ID" value="NZ_BAAAJJ010000009.1"/>
</dbReference>
<keyword evidence="2" id="KW-1185">Reference proteome</keyword>
<gene>
    <name evidence="1" type="ORF">J0695_19360</name>
</gene>
<reference evidence="1" key="1">
    <citation type="submission" date="2021-03" db="EMBL/GenBank/DDBJ databases">
        <title>Streptomyces poriferae sp. nov., a novel marine sponge-derived Actinobacteria species with anti-MRSA activity.</title>
        <authorList>
            <person name="Sandoval-Powers M."/>
            <person name="Kralova S."/>
            <person name="Nguyen G.-S."/>
            <person name="Fawwal D."/>
            <person name="Degnes K."/>
            <person name="Klinkenberg G."/>
            <person name="Sletta H."/>
            <person name="Wentzel A."/>
            <person name="Liles M.R."/>
        </authorList>
    </citation>
    <scope>NUCLEOTIDE SEQUENCE</scope>
    <source>
        <strain evidence="1">DSM 41794</strain>
    </source>
</reference>
<evidence type="ECO:0000313" key="1">
    <source>
        <dbReference type="EMBL" id="MBO0513940.1"/>
    </source>
</evidence>
<proteinExistence type="predicted"/>
<organism evidence="1 2">
    <name type="scientific">Streptomyces beijiangensis</name>
    <dbReference type="NCBI Taxonomy" id="163361"/>
    <lineage>
        <taxon>Bacteria</taxon>
        <taxon>Bacillati</taxon>
        <taxon>Actinomycetota</taxon>
        <taxon>Actinomycetes</taxon>
        <taxon>Kitasatosporales</taxon>
        <taxon>Streptomycetaceae</taxon>
        <taxon>Streptomyces</taxon>
    </lineage>
</organism>
<accession>A0A939F7U8</accession>
<sequence>MGRADHHERIPRIPLLAVIPDGDAAKDDVQPVNLQILDIPAAPQTKQVDSAVLTEPLRSKYLVPYAAGKAHICWTTHRT</sequence>
<protein>
    <submittedName>
        <fullName evidence="1">Uncharacterized protein</fullName>
    </submittedName>
</protein>
<dbReference type="Gene3D" id="3.40.190.10">
    <property type="entry name" value="Periplasmic binding protein-like II"/>
    <property type="match status" value="1"/>
</dbReference>
<name>A0A939F7U8_9ACTN</name>
<evidence type="ECO:0000313" key="2">
    <source>
        <dbReference type="Proteomes" id="UP000664167"/>
    </source>
</evidence>
<dbReference type="EMBL" id="JAFLRJ010000174">
    <property type="protein sequence ID" value="MBO0513940.1"/>
    <property type="molecule type" value="Genomic_DNA"/>
</dbReference>
<dbReference type="AlphaFoldDB" id="A0A939F7U8"/>
<comment type="caution">
    <text evidence="1">The sequence shown here is derived from an EMBL/GenBank/DDBJ whole genome shotgun (WGS) entry which is preliminary data.</text>
</comment>
<dbReference type="Proteomes" id="UP000664167">
    <property type="component" value="Unassembled WGS sequence"/>
</dbReference>